<dbReference type="PRINTS" id="PR00364">
    <property type="entry name" value="DISEASERSIST"/>
</dbReference>
<dbReference type="InterPro" id="IPR002182">
    <property type="entry name" value="NB-ARC"/>
</dbReference>
<comment type="catalytic activity">
    <reaction evidence="6">
        <text>NAD(+) + H2O = ADP-D-ribose + nicotinamide + H(+)</text>
        <dbReference type="Rhea" id="RHEA:16301"/>
        <dbReference type="ChEBI" id="CHEBI:15377"/>
        <dbReference type="ChEBI" id="CHEBI:15378"/>
        <dbReference type="ChEBI" id="CHEBI:17154"/>
        <dbReference type="ChEBI" id="CHEBI:57540"/>
        <dbReference type="ChEBI" id="CHEBI:57967"/>
        <dbReference type="EC" id="3.2.2.6"/>
    </reaction>
    <physiologicalReaction direction="left-to-right" evidence="6">
        <dbReference type="Rhea" id="RHEA:16302"/>
    </physiologicalReaction>
</comment>
<dbReference type="GO" id="GO:0006952">
    <property type="term" value="P:defense response"/>
    <property type="evidence" value="ECO:0007669"/>
    <property type="project" value="InterPro"/>
</dbReference>
<dbReference type="InterPro" id="IPR058546">
    <property type="entry name" value="RPS4B/Roq1-like_LRR"/>
</dbReference>
<dbReference type="Pfam" id="PF23286">
    <property type="entry name" value="LRR_13"/>
    <property type="match status" value="1"/>
</dbReference>
<dbReference type="EMBL" id="JAZDWU010000008">
    <property type="protein sequence ID" value="KAK9993245.1"/>
    <property type="molecule type" value="Genomic_DNA"/>
</dbReference>
<proteinExistence type="predicted"/>
<dbReference type="InterPro" id="IPR027417">
    <property type="entry name" value="P-loop_NTPase"/>
</dbReference>
<keyword evidence="5" id="KW-0520">NAD</keyword>
<dbReference type="SUPFAM" id="SSF52540">
    <property type="entry name" value="P-loop containing nucleoside triphosphate hydrolases"/>
    <property type="match status" value="1"/>
</dbReference>
<dbReference type="SUPFAM" id="SSF46785">
    <property type="entry name" value="Winged helix' DNA-binding domain"/>
    <property type="match status" value="1"/>
</dbReference>
<dbReference type="PANTHER" id="PTHR11017:SF559">
    <property type="entry name" value="DISEASE RESISTANCE PROTEIN CHL1"/>
    <property type="match status" value="1"/>
</dbReference>
<evidence type="ECO:0000256" key="2">
    <source>
        <dbReference type="ARBA" id="ARBA00022614"/>
    </source>
</evidence>
<keyword evidence="2" id="KW-0433">Leucine-rich repeat</keyword>
<dbReference type="Pfam" id="PF23282">
    <property type="entry name" value="WHD_ROQ1"/>
    <property type="match status" value="1"/>
</dbReference>
<feature type="domain" description="NB-ARC" evidence="7">
    <location>
        <begin position="7"/>
        <end position="165"/>
    </location>
</feature>
<feature type="domain" description="Disease resistance protein Roq1-like winged-helix" evidence="9">
    <location>
        <begin position="231"/>
        <end position="300"/>
    </location>
</feature>
<evidence type="ECO:0000256" key="4">
    <source>
        <dbReference type="ARBA" id="ARBA00022821"/>
    </source>
</evidence>
<name>A0AAW2C4R8_9ROSI</name>
<evidence type="ECO:0000259" key="9">
    <source>
        <dbReference type="Pfam" id="PF23282"/>
    </source>
</evidence>
<dbReference type="EC" id="3.2.2.6" evidence="1"/>
<dbReference type="InterPro" id="IPR044974">
    <property type="entry name" value="Disease_R_plants"/>
</dbReference>
<dbReference type="GO" id="GO:0061809">
    <property type="term" value="F:NAD+ nucleosidase activity, cyclic ADP-ribose generating"/>
    <property type="evidence" value="ECO:0007669"/>
    <property type="project" value="UniProtKB-EC"/>
</dbReference>
<dbReference type="Pfam" id="PF00931">
    <property type="entry name" value="NB-ARC"/>
    <property type="match status" value="1"/>
</dbReference>
<evidence type="ECO:0000256" key="5">
    <source>
        <dbReference type="ARBA" id="ARBA00023027"/>
    </source>
</evidence>
<sequence length="940" mass="107309">MSHLDIESNGVHIIGIRGTGGRGKTTLARVVYSMISNQFEACSFISNVREVYKKYGILQLQQTLLKDLLILRDVNVKDVDNGVFMIKDRLRHKKILLVLDDVNELEQLNKLDAEHDWLGPSSRVIITTRDVHLLIMHKVDDICEAKGLSDDEAFRLFNSKAFDKEHPPKEYLELSQAFVDYANGLPLAIEVLGSFLHNRSTYECKSELDRLKEFPKRKIINVLQISFDGLEETEKEIFLHIACFFNHKNQDTITAILDCLELYPEIGLRVLTDKSLIKFQDNQLWMHDLIEEMGRDIVRKECPKDQPGKRSRLWLYKDIDNVWTNNTGTEAIQGIVLPFLVTKEAHWDPESFSKMNRLKLLIIENSYLMYDPKNLPNGLRFLNWCGYPSKSLPTSFQPNELIELHMCFSNIEQLWTGTKSWEMLEKLIVLNLKGCKNLKSLPRKFEMKSLKILILSYCTKIKTIPEFGENMGSVTKLYFDSTAITKLPTSIGNLTGLASLNARNCKNLMSLPSTFFNMTWLKDLNLFGCSKLLENLGSGESVEMNGQMASSNVIFETIKKIAFGGFQLLPFNPMSRSSESMGLLLSSLLGLSSLKILKLSNCNLKEIPNDIACLFSLEDLDLSGNNFSCLLESIAQISNLNCLRVENCTSLHSFPKLPLNIGYIEGFGCSSLERLLDQLKPNSSFEPKLFLSNCNKLTGNQGFIDLFFSVIKKSPQGLFPNYEKGKYDVVFPGSEISEWFSHQCMGHEVNIMESFSHLRNDWIGIAICVVFCPCPHHQIHGNPVLCRLSANGKKFSFTISISEMVALSDHIWLLYFLSQYLEEEEEDMKSLWECDANGFHKIGIKINSKNSTLVKKCRLHVVYKKDIEDLNSIVGQCSNNNIIPYEGLKEPMDTESLDHIFPPCHVEKSGLFDLFIRTDFIQPYLIQAWMKIWMKANRGH</sequence>
<evidence type="ECO:0000256" key="6">
    <source>
        <dbReference type="ARBA" id="ARBA00047304"/>
    </source>
</evidence>
<dbReference type="InterPro" id="IPR032675">
    <property type="entry name" value="LRR_dom_sf"/>
</dbReference>
<dbReference type="Pfam" id="PF07725">
    <property type="entry name" value="LRR_3"/>
    <property type="match status" value="1"/>
</dbReference>
<dbReference type="InterPro" id="IPR011713">
    <property type="entry name" value="Leu-rich_rpt_3"/>
</dbReference>
<dbReference type="PROSITE" id="PS51450">
    <property type="entry name" value="LRR"/>
    <property type="match status" value="1"/>
</dbReference>
<protein>
    <recommendedName>
        <fullName evidence="1">ADP-ribosyl cyclase/cyclic ADP-ribose hydrolase</fullName>
        <ecNumber evidence="1">3.2.2.6</ecNumber>
    </recommendedName>
</protein>
<evidence type="ECO:0000259" key="7">
    <source>
        <dbReference type="Pfam" id="PF00931"/>
    </source>
</evidence>
<dbReference type="Gene3D" id="1.10.8.430">
    <property type="entry name" value="Helical domain of apoptotic protease-activating factors"/>
    <property type="match status" value="1"/>
</dbReference>
<evidence type="ECO:0000313" key="11">
    <source>
        <dbReference type="EMBL" id="KAK9993245.1"/>
    </source>
</evidence>
<dbReference type="InterPro" id="IPR003591">
    <property type="entry name" value="Leu-rich_rpt_typical-subtyp"/>
</dbReference>
<feature type="domain" description="C-JID" evidence="8">
    <location>
        <begin position="731"/>
        <end position="868"/>
    </location>
</feature>
<dbReference type="PANTHER" id="PTHR11017">
    <property type="entry name" value="LEUCINE-RICH REPEAT-CONTAINING PROTEIN"/>
    <property type="match status" value="1"/>
</dbReference>
<comment type="caution">
    <text evidence="11">The sequence shown here is derived from an EMBL/GenBank/DDBJ whole genome shotgun (WGS) entry which is preliminary data.</text>
</comment>
<evidence type="ECO:0000259" key="10">
    <source>
        <dbReference type="Pfam" id="PF23286"/>
    </source>
</evidence>
<dbReference type="InterPro" id="IPR058192">
    <property type="entry name" value="WHD_ROQ1-like"/>
</dbReference>
<dbReference type="InterPro" id="IPR036390">
    <property type="entry name" value="WH_DNA-bd_sf"/>
</dbReference>
<evidence type="ECO:0000256" key="3">
    <source>
        <dbReference type="ARBA" id="ARBA00022737"/>
    </source>
</evidence>
<keyword evidence="4" id="KW-0611">Plant defense</keyword>
<dbReference type="Gene3D" id="3.40.50.300">
    <property type="entry name" value="P-loop containing nucleotide triphosphate hydrolases"/>
    <property type="match status" value="1"/>
</dbReference>
<dbReference type="Pfam" id="PF20160">
    <property type="entry name" value="C-JID"/>
    <property type="match status" value="1"/>
</dbReference>
<dbReference type="InterPro" id="IPR001611">
    <property type="entry name" value="Leu-rich_rpt"/>
</dbReference>
<evidence type="ECO:0000259" key="8">
    <source>
        <dbReference type="Pfam" id="PF20160"/>
    </source>
</evidence>
<feature type="domain" description="Disease resistance protein RPS4B/Roq1-like leucine-rich repeats" evidence="10">
    <location>
        <begin position="448"/>
        <end position="536"/>
    </location>
</feature>
<organism evidence="11 12">
    <name type="scientific">Lithocarpus litseifolius</name>
    <dbReference type="NCBI Taxonomy" id="425828"/>
    <lineage>
        <taxon>Eukaryota</taxon>
        <taxon>Viridiplantae</taxon>
        <taxon>Streptophyta</taxon>
        <taxon>Embryophyta</taxon>
        <taxon>Tracheophyta</taxon>
        <taxon>Spermatophyta</taxon>
        <taxon>Magnoliopsida</taxon>
        <taxon>eudicotyledons</taxon>
        <taxon>Gunneridae</taxon>
        <taxon>Pentapetalae</taxon>
        <taxon>rosids</taxon>
        <taxon>fabids</taxon>
        <taxon>Fagales</taxon>
        <taxon>Fagaceae</taxon>
        <taxon>Lithocarpus</taxon>
    </lineage>
</organism>
<dbReference type="Gene3D" id="3.80.10.10">
    <property type="entry name" value="Ribonuclease Inhibitor"/>
    <property type="match status" value="2"/>
</dbReference>
<evidence type="ECO:0000256" key="1">
    <source>
        <dbReference type="ARBA" id="ARBA00011982"/>
    </source>
</evidence>
<dbReference type="GO" id="GO:0043531">
    <property type="term" value="F:ADP binding"/>
    <property type="evidence" value="ECO:0007669"/>
    <property type="project" value="InterPro"/>
</dbReference>
<dbReference type="SUPFAM" id="SSF52058">
    <property type="entry name" value="L domain-like"/>
    <property type="match status" value="1"/>
</dbReference>
<reference evidence="11 12" key="1">
    <citation type="submission" date="2024-01" db="EMBL/GenBank/DDBJ databases">
        <title>A telomere-to-telomere, gap-free genome of sweet tea (Lithocarpus litseifolius).</title>
        <authorList>
            <person name="Zhou J."/>
        </authorList>
    </citation>
    <scope>NUCLEOTIDE SEQUENCE [LARGE SCALE GENOMIC DNA]</scope>
    <source>
        <strain evidence="11">Zhou-2022a</strain>
        <tissue evidence="11">Leaf</tissue>
    </source>
</reference>
<keyword evidence="3" id="KW-0677">Repeat</keyword>
<dbReference type="SMART" id="SM00369">
    <property type="entry name" value="LRR_TYP"/>
    <property type="match status" value="3"/>
</dbReference>
<gene>
    <name evidence="11" type="ORF">SO802_022948</name>
</gene>
<keyword evidence="12" id="KW-1185">Reference proteome</keyword>
<accession>A0AAW2C4R8</accession>
<dbReference type="AlphaFoldDB" id="A0AAW2C4R8"/>
<evidence type="ECO:0000313" key="12">
    <source>
        <dbReference type="Proteomes" id="UP001459277"/>
    </source>
</evidence>
<dbReference type="InterPro" id="IPR042197">
    <property type="entry name" value="Apaf_helical"/>
</dbReference>
<dbReference type="Proteomes" id="UP001459277">
    <property type="component" value="Unassembled WGS sequence"/>
</dbReference>
<dbReference type="InterPro" id="IPR045344">
    <property type="entry name" value="C-JID"/>
</dbReference>